<keyword evidence="2" id="KW-0560">Oxidoreductase</keyword>
<evidence type="ECO:0000256" key="2">
    <source>
        <dbReference type="RuleBase" id="RU000461"/>
    </source>
</evidence>
<dbReference type="Pfam" id="PF00067">
    <property type="entry name" value="p450"/>
    <property type="match status" value="1"/>
</dbReference>
<dbReference type="InterPro" id="IPR002397">
    <property type="entry name" value="Cyt_P450_B"/>
</dbReference>
<keyword evidence="2" id="KW-0408">Iron</keyword>
<reference evidence="3 4" key="1">
    <citation type="submission" date="2020-11" db="EMBL/GenBank/DDBJ databases">
        <title>The genome sequence of Erythrobacter sp. 6D36.</title>
        <authorList>
            <person name="Liu Y."/>
        </authorList>
    </citation>
    <scope>NUCLEOTIDE SEQUENCE [LARGE SCALE GENOMIC DNA]</scope>
    <source>
        <strain evidence="3 4">6D36</strain>
    </source>
</reference>
<evidence type="ECO:0000313" key="4">
    <source>
        <dbReference type="Proteomes" id="UP000594459"/>
    </source>
</evidence>
<dbReference type="PROSITE" id="PS00086">
    <property type="entry name" value="CYTOCHROME_P450"/>
    <property type="match status" value="1"/>
</dbReference>
<dbReference type="PRINTS" id="PR00359">
    <property type="entry name" value="BP450"/>
</dbReference>
<evidence type="ECO:0000313" key="3">
    <source>
        <dbReference type="EMBL" id="QPC98954.1"/>
    </source>
</evidence>
<accession>A0A7S8F4A9</accession>
<comment type="similarity">
    <text evidence="1 2">Belongs to the cytochrome P450 family.</text>
</comment>
<sequence>MATVADLTVKESSIDPIDVSRKELYVEDTWREPFRQLREHAPIQYVPDSDFGAYWSVTKYKPIQHIESLPKLFSSMWDKGGIAISGDPALLEKWNMKEPMFIAMDPPLHTGQRRAVAPSFGPSEVAEMKAEVQARTAQVLDSLPIGETFDWVQKVSIELTTGMLAKLFDFPWEERHHLTEWSDYGGDVEMIKDDVTIEKRLAKMQEMGMAFAALWQQRIANPGKDLISVMMQSDAMKNMPPEEFIGNLILLIVGGNDTTRNSMSAYAYGLSQYPEERAKLEADPSLIPNAVQEILRWQTPLSHMRRTVVEDTDMFGPQMKAGDKVVLWYLSANRDEEIFEDGEAIKVDRHNARRHLSFGYGIHRCVGARVAELQLHTLLEEMGKRRLRVNVVGDPVRVPACFVHGYKSLPVQLEHY</sequence>
<dbReference type="GO" id="GO:0020037">
    <property type="term" value="F:heme binding"/>
    <property type="evidence" value="ECO:0007669"/>
    <property type="project" value="InterPro"/>
</dbReference>
<dbReference type="InterPro" id="IPR001128">
    <property type="entry name" value="Cyt_P450"/>
</dbReference>
<keyword evidence="2" id="KW-0479">Metal-binding</keyword>
<gene>
    <name evidence="3" type="ORF">IRL76_14170</name>
</gene>
<name>A0A7S8F4A9_9SPHN</name>
<dbReference type="AlphaFoldDB" id="A0A7S8F4A9"/>
<dbReference type="PANTHER" id="PTHR46696:SF1">
    <property type="entry name" value="CYTOCHROME P450 YJIB-RELATED"/>
    <property type="match status" value="1"/>
</dbReference>
<dbReference type="CDD" id="cd11033">
    <property type="entry name" value="CYP142-like"/>
    <property type="match status" value="1"/>
</dbReference>
<keyword evidence="2" id="KW-0349">Heme</keyword>
<evidence type="ECO:0000256" key="1">
    <source>
        <dbReference type="ARBA" id="ARBA00010617"/>
    </source>
</evidence>
<dbReference type="InterPro" id="IPR017972">
    <property type="entry name" value="Cyt_P450_CS"/>
</dbReference>
<dbReference type="PANTHER" id="PTHR46696">
    <property type="entry name" value="P450, PUTATIVE (EUROFUNG)-RELATED"/>
    <property type="match status" value="1"/>
</dbReference>
<dbReference type="GO" id="GO:0005506">
    <property type="term" value="F:iron ion binding"/>
    <property type="evidence" value="ECO:0007669"/>
    <property type="project" value="InterPro"/>
</dbReference>
<organism evidence="3 4">
    <name type="scientific">Qipengyuania soli</name>
    <dbReference type="NCBI Taxonomy" id="2782568"/>
    <lineage>
        <taxon>Bacteria</taxon>
        <taxon>Pseudomonadati</taxon>
        <taxon>Pseudomonadota</taxon>
        <taxon>Alphaproteobacteria</taxon>
        <taxon>Sphingomonadales</taxon>
        <taxon>Erythrobacteraceae</taxon>
        <taxon>Qipengyuania</taxon>
    </lineage>
</organism>
<dbReference type="EMBL" id="CP064654">
    <property type="protein sequence ID" value="QPC98954.1"/>
    <property type="molecule type" value="Genomic_DNA"/>
</dbReference>
<keyword evidence="4" id="KW-1185">Reference proteome</keyword>
<dbReference type="Proteomes" id="UP000594459">
    <property type="component" value="Chromosome"/>
</dbReference>
<dbReference type="GO" id="GO:0004497">
    <property type="term" value="F:monooxygenase activity"/>
    <property type="evidence" value="ECO:0007669"/>
    <property type="project" value="UniProtKB-KW"/>
</dbReference>
<proteinExistence type="inferred from homology"/>
<protein>
    <submittedName>
        <fullName evidence="3">Cytochrome P450</fullName>
    </submittedName>
</protein>
<keyword evidence="2" id="KW-0503">Monooxygenase</keyword>
<dbReference type="GO" id="GO:0016705">
    <property type="term" value="F:oxidoreductase activity, acting on paired donors, with incorporation or reduction of molecular oxygen"/>
    <property type="evidence" value="ECO:0007669"/>
    <property type="project" value="InterPro"/>
</dbReference>
<dbReference type="KEGG" id="qso:IRL76_14170"/>
<dbReference type="Gene3D" id="1.10.630.10">
    <property type="entry name" value="Cytochrome P450"/>
    <property type="match status" value="1"/>
</dbReference>
<dbReference type="SUPFAM" id="SSF48264">
    <property type="entry name" value="Cytochrome P450"/>
    <property type="match status" value="1"/>
</dbReference>
<dbReference type="RefSeq" id="WP_200981958.1">
    <property type="nucleotide sequence ID" value="NZ_CP064654.1"/>
</dbReference>
<dbReference type="InterPro" id="IPR036396">
    <property type="entry name" value="Cyt_P450_sf"/>
</dbReference>